<evidence type="ECO:0000313" key="3">
    <source>
        <dbReference type="Proteomes" id="UP001642540"/>
    </source>
</evidence>
<proteinExistence type="predicted"/>
<dbReference type="PANTHER" id="PTHR11830">
    <property type="entry name" value="40S RIBOSOMAL PROTEIN S3A"/>
    <property type="match status" value="1"/>
</dbReference>
<organism evidence="2 3">
    <name type="scientific">Orchesella dallaii</name>
    <dbReference type="NCBI Taxonomy" id="48710"/>
    <lineage>
        <taxon>Eukaryota</taxon>
        <taxon>Metazoa</taxon>
        <taxon>Ecdysozoa</taxon>
        <taxon>Arthropoda</taxon>
        <taxon>Hexapoda</taxon>
        <taxon>Collembola</taxon>
        <taxon>Entomobryomorpha</taxon>
        <taxon>Entomobryoidea</taxon>
        <taxon>Orchesellidae</taxon>
        <taxon>Orchesellinae</taxon>
        <taxon>Orchesella</taxon>
    </lineage>
</organism>
<reference evidence="2 3" key="1">
    <citation type="submission" date="2024-08" db="EMBL/GenBank/DDBJ databases">
        <authorList>
            <person name="Cucini C."/>
            <person name="Frati F."/>
        </authorList>
    </citation>
    <scope>NUCLEOTIDE SEQUENCE [LARGE SCALE GENOMIC DNA]</scope>
</reference>
<comment type="caution">
    <text evidence="2">The sequence shown here is derived from an EMBL/GenBank/DDBJ whole genome shotgun (WGS) entry which is preliminary data.</text>
</comment>
<dbReference type="Proteomes" id="UP001642540">
    <property type="component" value="Unassembled WGS sequence"/>
</dbReference>
<evidence type="ECO:0000313" key="2">
    <source>
        <dbReference type="EMBL" id="CAL8103401.1"/>
    </source>
</evidence>
<evidence type="ECO:0000256" key="1">
    <source>
        <dbReference type="ARBA" id="ARBA00022490"/>
    </source>
</evidence>
<name>A0ABP1QHP3_9HEXA</name>
<accession>A0ABP1QHP3</accession>
<dbReference type="EMBL" id="CAXLJM020000034">
    <property type="protein sequence ID" value="CAL8103401.1"/>
    <property type="molecule type" value="Genomic_DNA"/>
</dbReference>
<dbReference type="SUPFAM" id="SSF54001">
    <property type="entry name" value="Cysteine proteinases"/>
    <property type="match status" value="1"/>
</dbReference>
<sequence>MESLEAYGSLIDCPVTYIKQGNKRCGILRSIGFSITNELMARVEKNIPLMKKLMGGSHFDEVPLIQVELPSSFGGAAAVTSSTPVSGQNDAHAQAAFQCESMQTSCHQPPQTPPSTQNLQQPQYFSHDNITYQSCFLSELSLGEEVVWLLPEKSQPCRNPYIGKVVFTGKHISVTGVESCITIVRFDQDTSHLPGSVARQLGQYSNIIHTSDLLKLSVWLSICQQPEAGTDFNYDRSEKPNFDMEPDLMDFDESFSGLSIHDQPKGSKTDEGWKRSIDLKRFIKLVTFPKADRYLGIQGKNSSCYMDACLFSLFAFNHTLDELISVPPNHIEEISDSVKAVLRNNIIQPLRREYYVDFSKTDDLRQILATGVDPKFHMSFMDAEDFLISFLQVLNAPPMFEYDNGTSDYVHQIFLRECNVRQKFKKMNVQLLVQSSFNESGGLKLRKPPSGLFIIKLPVSNGKLIPCERVLPNLQLDLSTILSPNRLEGTARPFMNLSGVICFRHSHYTAFVRTGKDILSPWVFMNSNPTTGKPEVVLLQNMGEIIEYWSIYDGACENFAKEFSSCNGISEIEMSFADQLTRDAFICIYDKGT</sequence>
<dbReference type="Gene3D" id="3.90.70.10">
    <property type="entry name" value="Cysteine proteinases"/>
    <property type="match status" value="1"/>
</dbReference>
<keyword evidence="1" id="KW-0963">Cytoplasm</keyword>
<keyword evidence="3" id="KW-1185">Reference proteome</keyword>
<evidence type="ECO:0008006" key="4">
    <source>
        <dbReference type="Google" id="ProtNLM"/>
    </source>
</evidence>
<gene>
    <name evidence="2" type="ORF">ODALV1_LOCUS11438</name>
</gene>
<dbReference type="InterPro" id="IPR038765">
    <property type="entry name" value="Papain-like_cys_pep_sf"/>
</dbReference>
<protein>
    <recommendedName>
        <fullName evidence="4">Ubiquitin carboxyl-terminal hydrolase CYLD</fullName>
    </recommendedName>
</protein>